<keyword evidence="10" id="KW-0539">Nucleus</keyword>
<dbReference type="Proteomes" id="UP000050795">
    <property type="component" value="Unassembled WGS sequence"/>
</dbReference>
<dbReference type="PANTHER" id="PTHR46297">
    <property type="entry name" value="ZINC FINGER CCCH-TYPE WITH G PATCH DOMAIN-CONTAINING PROTEIN"/>
    <property type="match status" value="1"/>
</dbReference>
<evidence type="ECO:0000259" key="14">
    <source>
        <dbReference type="PROSITE" id="PS50103"/>
    </source>
</evidence>
<keyword evidence="12" id="KW-0175">Coiled coil</keyword>
<feature type="compositionally biased region" description="Polar residues" evidence="13">
    <location>
        <begin position="335"/>
        <end position="346"/>
    </location>
</feature>
<feature type="region of interest" description="Disordered" evidence="13">
    <location>
        <begin position="466"/>
        <end position="491"/>
    </location>
</feature>
<feature type="coiled-coil region" evidence="12">
    <location>
        <begin position="587"/>
        <end position="617"/>
    </location>
</feature>
<evidence type="ECO:0000256" key="3">
    <source>
        <dbReference type="ARBA" id="ARBA00022491"/>
    </source>
</evidence>
<dbReference type="InterPro" id="IPR000571">
    <property type="entry name" value="Znf_CCCH"/>
</dbReference>
<keyword evidence="9" id="KW-0804">Transcription</keyword>
<keyword evidence="3" id="KW-0678">Repressor</keyword>
<evidence type="ECO:0000256" key="6">
    <source>
        <dbReference type="ARBA" id="ARBA00022833"/>
    </source>
</evidence>
<keyword evidence="6 11" id="KW-0862">Zinc</keyword>
<dbReference type="GO" id="GO:0000978">
    <property type="term" value="F:RNA polymerase II cis-regulatory region sequence-specific DNA binding"/>
    <property type="evidence" value="ECO:0007669"/>
    <property type="project" value="TreeGrafter"/>
</dbReference>
<feature type="domain" description="C3H1-type" evidence="14">
    <location>
        <begin position="153"/>
        <end position="181"/>
    </location>
</feature>
<dbReference type="GO" id="GO:0005634">
    <property type="term" value="C:nucleus"/>
    <property type="evidence" value="ECO:0007669"/>
    <property type="project" value="UniProtKB-SubCell"/>
</dbReference>
<name>A0AA85JJR6_TRIRE</name>
<reference evidence="17" key="2">
    <citation type="submission" date="2023-11" db="UniProtKB">
        <authorList>
            <consortium name="WormBaseParasite"/>
        </authorList>
    </citation>
    <scope>IDENTIFICATION</scope>
</reference>
<dbReference type="PROSITE" id="PS50103">
    <property type="entry name" value="ZF_C3H1"/>
    <property type="match status" value="1"/>
</dbReference>
<dbReference type="PROSITE" id="PS50174">
    <property type="entry name" value="G_PATCH"/>
    <property type="match status" value="1"/>
</dbReference>
<protein>
    <recommendedName>
        <fullName evidence="2">Zinc finger CCCH-type with G patch domain-containing protein</fullName>
    </recommendedName>
</protein>
<keyword evidence="7" id="KW-0805">Transcription regulation</keyword>
<dbReference type="PANTHER" id="PTHR46297:SF1">
    <property type="entry name" value="ZINC FINGER CCCH-TYPE WITH G PATCH DOMAIN-CONTAINING PROTEIN"/>
    <property type="match status" value="1"/>
</dbReference>
<evidence type="ECO:0000256" key="7">
    <source>
        <dbReference type="ARBA" id="ARBA00023015"/>
    </source>
</evidence>
<evidence type="ECO:0000256" key="12">
    <source>
        <dbReference type="SAM" id="Coils"/>
    </source>
</evidence>
<keyword evidence="4 11" id="KW-0479">Metal-binding</keyword>
<dbReference type="Gene3D" id="2.30.30.1190">
    <property type="match status" value="1"/>
</dbReference>
<feature type="region of interest" description="Disordered" evidence="13">
    <location>
        <begin position="277"/>
        <end position="346"/>
    </location>
</feature>
<evidence type="ECO:0000256" key="1">
    <source>
        <dbReference type="ARBA" id="ARBA00004123"/>
    </source>
</evidence>
<evidence type="ECO:0000256" key="5">
    <source>
        <dbReference type="ARBA" id="ARBA00022771"/>
    </source>
</evidence>
<dbReference type="WBParaSite" id="TREG1_28970.1">
    <property type="protein sequence ID" value="TREG1_28970.1"/>
    <property type="gene ID" value="TREG1_28970"/>
</dbReference>
<evidence type="ECO:0000256" key="13">
    <source>
        <dbReference type="SAM" id="MobiDB-lite"/>
    </source>
</evidence>
<organism evidence="16 17">
    <name type="scientific">Trichobilharzia regenti</name>
    <name type="common">Nasal bird schistosome</name>
    <dbReference type="NCBI Taxonomy" id="157069"/>
    <lineage>
        <taxon>Eukaryota</taxon>
        <taxon>Metazoa</taxon>
        <taxon>Spiralia</taxon>
        <taxon>Lophotrochozoa</taxon>
        <taxon>Platyhelminthes</taxon>
        <taxon>Trematoda</taxon>
        <taxon>Digenea</taxon>
        <taxon>Strigeidida</taxon>
        <taxon>Schistosomatoidea</taxon>
        <taxon>Schistosomatidae</taxon>
        <taxon>Trichobilharzia</taxon>
    </lineage>
</organism>
<dbReference type="InterPro" id="IPR000467">
    <property type="entry name" value="G_patch_dom"/>
</dbReference>
<proteinExistence type="predicted"/>
<evidence type="ECO:0000256" key="9">
    <source>
        <dbReference type="ARBA" id="ARBA00023163"/>
    </source>
</evidence>
<dbReference type="AlphaFoldDB" id="A0AA85JJR6"/>
<evidence type="ECO:0000313" key="17">
    <source>
        <dbReference type="WBParaSite" id="TREG1_28970.1"/>
    </source>
</evidence>
<accession>A0AA85JJR6</accession>
<feature type="domain" description="G-patch" evidence="15">
    <location>
        <begin position="402"/>
        <end position="432"/>
    </location>
</feature>
<evidence type="ECO:0000256" key="8">
    <source>
        <dbReference type="ARBA" id="ARBA00023125"/>
    </source>
</evidence>
<keyword evidence="16" id="KW-1185">Reference proteome</keyword>
<evidence type="ECO:0000256" key="4">
    <source>
        <dbReference type="ARBA" id="ARBA00022723"/>
    </source>
</evidence>
<feature type="region of interest" description="Disordered" evidence="13">
    <location>
        <begin position="515"/>
        <end position="534"/>
    </location>
</feature>
<feature type="compositionally biased region" description="Low complexity" evidence="13">
    <location>
        <begin position="287"/>
        <end position="300"/>
    </location>
</feature>
<evidence type="ECO:0000313" key="16">
    <source>
        <dbReference type="Proteomes" id="UP000050795"/>
    </source>
</evidence>
<comment type="subcellular location">
    <subcellularLocation>
        <location evidence="1">Nucleus</location>
    </subcellularLocation>
</comment>
<dbReference type="GO" id="GO:0001227">
    <property type="term" value="F:DNA-binding transcription repressor activity, RNA polymerase II-specific"/>
    <property type="evidence" value="ECO:0007669"/>
    <property type="project" value="TreeGrafter"/>
</dbReference>
<feature type="zinc finger region" description="C3H1-type" evidence="11">
    <location>
        <begin position="153"/>
        <end position="181"/>
    </location>
</feature>
<dbReference type="GO" id="GO:0008270">
    <property type="term" value="F:zinc ion binding"/>
    <property type="evidence" value="ECO:0007669"/>
    <property type="project" value="UniProtKB-KW"/>
</dbReference>
<feature type="compositionally biased region" description="Acidic residues" evidence="13">
    <location>
        <begin position="277"/>
        <end position="286"/>
    </location>
</feature>
<keyword evidence="5 11" id="KW-0863">Zinc-finger</keyword>
<reference evidence="16" key="1">
    <citation type="submission" date="2022-06" db="EMBL/GenBank/DDBJ databases">
        <authorList>
            <person name="Berger JAMES D."/>
            <person name="Berger JAMES D."/>
        </authorList>
    </citation>
    <scope>NUCLEOTIDE SEQUENCE [LARGE SCALE GENOMIC DNA]</scope>
</reference>
<evidence type="ECO:0000256" key="2">
    <source>
        <dbReference type="ARBA" id="ARBA00022414"/>
    </source>
</evidence>
<evidence type="ECO:0000256" key="11">
    <source>
        <dbReference type="PROSITE-ProRule" id="PRU00723"/>
    </source>
</evidence>
<evidence type="ECO:0000256" key="10">
    <source>
        <dbReference type="ARBA" id="ARBA00023242"/>
    </source>
</evidence>
<evidence type="ECO:0000259" key="15">
    <source>
        <dbReference type="PROSITE" id="PS50174"/>
    </source>
</evidence>
<sequence length="627" mass="70375">MGNIIVFESSLTSSQELESLRATLTEINTCLSIENDKLKYSELFNLKKDLEELITLKEDELLAYRKLQLLTEVDSILAKNNTTKNNEIEPSSSQINTLSEPINEHSLIGQRCSIPGWTSNGKFIRQNALILSIVDCDGEMPERVRVILSHPTRYSEIPCESFFETGSCYRGIRCPNSHGKIVNIEDIEDWFEPDAQKYLREGQPCLANDPNSPHSSLWRHARILQTDFESSTCVIQWGHGGIRSDEKSAVKRQSYDNLEAEVISLPLKCIHVLDDDDDDEEEENTDCDVSVTSGVSVSTTDDSESEANDDLNSSLSTKFPMHSMPNEKTVDDTAKSQSYPKTDGSSSKLRSHVQFFYGTTLNPSELLMDSSSSVISVEEESKINNDDDNNKQHLLGEWEVHTRGIGSRLLASMGYPGYGGLGRCHQGRQFPVCTSLEKYQIHSAKWHRPSLDNVVLPPKRRKARRNAASLSMTQGKKGNVNTCRNTTSKNEGSSYSGGSVFQLINLALLSNNRSGTCSTTSTSDNSKPSNVSNSLKNTQISSITHCNESVLKRKLFHTHEQINKLHQHICKAQGAVKRNEGRDRIAVKQAQQRVVELQSQLIQLKENERTIVNMQNKQMKEKKLRIF</sequence>
<dbReference type="Pfam" id="PF01585">
    <property type="entry name" value="G-patch"/>
    <property type="match status" value="1"/>
</dbReference>
<feature type="compositionally biased region" description="Polar residues" evidence="13">
    <location>
        <begin position="469"/>
        <end position="491"/>
    </location>
</feature>
<keyword evidence="8" id="KW-0238">DNA-binding</keyword>